<keyword evidence="2" id="KW-1185">Reference proteome</keyword>
<comment type="caution">
    <text evidence="1">The sequence shown here is derived from an EMBL/GenBank/DDBJ whole genome shotgun (WGS) entry which is preliminary data.</text>
</comment>
<proteinExistence type="predicted"/>
<dbReference type="OrthoDB" id="116496at2759"/>
<sequence>MVMMGGRSECWSDEFTDDELAKLVQALAAGQKRASISNYQVNNVSAMKYLSQDPVLVAQKDKESWYILKEVIVGTLGVSVGGSIIYTTVKLVTNDSA</sequence>
<evidence type="ECO:0000313" key="1">
    <source>
        <dbReference type="EMBL" id="POM71000.1"/>
    </source>
</evidence>
<dbReference type="AlphaFoldDB" id="A0A2P4XZM6"/>
<reference evidence="1 2" key="1">
    <citation type="journal article" date="2017" name="Genome Biol. Evol.">
        <title>Phytophthora megakarya and P. palmivora, closely related causal agents of cacao black pod rot, underwent increases in genome sizes and gene numbers by different mechanisms.</title>
        <authorList>
            <person name="Ali S.S."/>
            <person name="Shao J."/>
            <person name="Lary D.J."/>
            <person name="Kronmiller B."/>
            <person name="Shen D."/>
            <person name="Strem M.D."/>
            <person name="Amoako-Attah I."/>
            <person name="Akrofi A.Y."/>
            <person name="Begoude B.A."/>
            <person name="Ten Hoopen G.M."/>
            <person name="Coulibaly K."/>
            <person name="Kebe B.I."/>
            <person name="Melnick R.L."/>
            <person name="Guiltinan M.J."/>
            <person name="Tyler B.M."/>
            <person name="Meinhardt L.W."/>
            <person name="Bailey B.A."/>
        </authorList>
    </citation>
    <scope>NUCLEOTIDE SEQUENCE [LARGE SCALE GENOMIC DNA]</scope>
    <source>
        <strain evidence="2">sbr112.9</strain>
    </source>
</reference>
<organism evidence="1 2">
    <name type="scientific">Phytophthora palmivora</name>
    <dbReference type="NCBI Taxonomy" id="4796"/>
    <lineage>
        <taxon>Eukaryota</taxon>
        <taxon>Sar</taxon>
        <taxon>Stramenopiles</taxon>
        <taxon>Oomycota</taxon>
        <taxon>Peronosporomycetes</taxon>
        <taxon>Peronosporales</taxon>
        <taxon>Peronosporaceae</taxon>
        <taxon>Phytophthora</taxon>
    </lineage>
</organism>
<gene>
    <name evidence="1" type="ORF">PHPALM_12494</name>
</gene>
<protein>
    <submittedName>
        <fullName evidence="1">Secreted RxLR effector peptide protein</fullName>
    </submittedName>
</protein>
<evidence type="ECO:0000313" key="2">
    <source>
        <dbReference type="Proteomes" id="UP000237271"/>
    </source>
</evidence>
<accession>A0A2P4XZM6</accession>
<dbReference type="Proteomes" id="UP000237271">
    <property type="component" value="Unassembled WGS sequence"/>
</dbReference>
<dbReference type="EMBL" id="NCKW01006671">
    <property type="protein sequence ID" value="POM71000.1"/>
    <property type="molecule type" value="Genomic_DNA"/>
</dbReference>
<name>A0A2P4XZM6_9STRA</name>